<keyword evidence="6" id="KW-0227">DNA damage</keyword>
<comment type="similarity">
    <text evidence="2 12">Belongs to the Nudix hydrolase family.</text>
</comment>
<dbReference type="EC" id="3.6.1.55" evidence="11"/>
<dbReference type="PROSITE" id="PS51462">
    <property type="entry name" value="NUDIX"/>
    <property type="match status" value="1"/>
</dbReference>
<dbReference type="RefSeq" id="WP_030555778.1">
    <property type="nucleotide sequence ID" value="NZ_BMUB01000015.1"/>
</dbReference>
<evidence type="ECO:0000256" key="3">
    <source>
        <dbReference type="ARBA" id="ARBA00022457"/>
    </source>
</evidence>
<evidence type="ECO:0000259" key="13">
    <source>
        <dbReference type="PROSITE" id="PS51462"/>
    </source>
</evidence>
<evidence type="ECO:0000256" key="1">
    <source>
        <dbReference type="ARBA" id="ARBA00001946"/>
    </source>
</evidence>
<protein>
    <recommendedName>
        <fullName evidence="11">8-oxo-dGTP diphosphatase</fullName>
        <ecNumber evidence="11">3.6.1.55</ecNumber>
    </recommendedName>
</protein>
<dbReference type="GO" id="GO:0006281">
    <property type="term" value="P:DNA repair"/>
    <property type="evidence" value="ECO:0007669"/>
    <property type="project" value="UniProtKB-KW"/>
</dbReference>
<evidence type="ECO:0000313" key="16">
    <source>
        <dbReference type="Proteomes" id="UP000037395"/>
    </source>
</evidence>
<comment type="caution">
    <text evidence="15">The sequence shown here is derived from an EMBL/GenBank/DDBJ whole genome shotgun (WGS) entry which is preliminary data.</text>
</comment>
<evidence type="ECO:0000256" key="2">
    <source>
        <dbReference type="ARBA" id="ARBA00005582"/>
    </source>
</evidence>
<dbReference type="OrthoDB" id="9804442at2"/>
<proteinExistence type="inferred from homology"/>
<reference evidence="15" key="3">
    <citation type="submission" date="2016-08" db="EMBL/GenBank/DDBJ databases">
        <title>Sequencing, Assembly and Comparative Genomics of S. aureofaciens ATCC 10762.</title>
        <authorList>
            <person name="Gradnigo J.S."/>
            <person name="Johnson N."/>
            <person name="Somerville G.A."/>
        </authorList>
    </citation>
    <scope>NUCLEOTIDE SEQUENCE [LARGE SCALE GENOMIC DNA]</scope>
    <source>
        <strain evidence="15">ATCC 10762</strain>
    </source>
</reference>
<evidence type="ECO:0000256" key="7">
    <source>
        <dbReference type="ARBA" id="ARBA00022801"/>
    </source>
</evidence>
<dbReference type="GO" id="GO:0008413">
    <property type="term" value="F:8-oxo-7,8-dihydroguanosine triphosphate pyrophosphatase activity"/>
    <property type="evidence" value="ECO:0007669"/>
    <property type="project" value="TreeGrafter"/>
</dbReference>
<dbReference type="EMBL" id="JPRF03000021">
    <property type="protein sequence ID" value="OEV37094.1"/>
    <property type="molecule type" value="Genomic_DNA"/>
</dbReference>
<dbReference type="GO" id="GO:0044716">
    <property type="term" value="F:8-oxo-GDP phosphatase activity"/>
    <property type="evidence" value="ECO:0007669"/>
    <property type="project" value="TreeGrafter"/>
</dbReference>
<evidence type="ECO:0000256" key="8">
    <source>
        <dbReference type="ARBA" id="ARBA00022842"/>
    </source>
</evidence>
<dbReference type="PROSITE" id="PS00893">
    <property type="entry name" value="NUDIX_BOX"/>
    <property type="match status" value="1"/>
</dbReference>
<dbReference type="AlphaFoldDB" id="A0A1E7N8X2"/>
<dbReference type="GO" id="GO:0035539">
    <property type="term" value="F:8-oxo-7,8-dihydrodeoxyguanosine triphosphate pyrophosphatase activity"/>
    <property type="evidence" value="ECO:0007669"/>
    <property type="project" value="UniProtKB-EC"/>
</dbReference>
<keyword evidence="9" id="KW-0234">DNA repair</keyword>
<dbReference type="PANTHER" id="PTHR47707:SF1">
    <property type="entry name" value="NUDIX HYDROLASE FAMILY PROTEIN"/>
    <property type="match status" value="1"/>
</dbReference>
<comment type="catalytic activity">
    <reaction evidence="10">
        <text>8-oxo-dGTP + H2O = 8-oxo-dGMP + diphosphate + H(+)</text>
        <dbReference type="Rhea" id="RHEA:31575"/>
        <dbReference type="ChEBI" id="CHEBI:15377"/>
        <dbReference type="ChEBI" id="CHEBI:15378"/>
        <dbReference type="ChEBI" id="CHEBI:33019"/>
        <dbReference type="ChEBI" id="CHEBI:63224"/>
        <dbReference type="ChEBI" id="CHEBI:77896"/>
        <dbReference type="EC" id="3.6.1.55"/>
    </reaction>
</comment>
<dbReference type="GO" id="GO:0044715">
    <property type="term" value="F:8-oxo-dGDP phosphatase activity"/>
    <property type="evidence" value="ECO:0007669"/>
    <property type="project" value="TreeGrafter"/>
</dbReference>
<dbReference type="InterPro" id="IPR000086">
    <property type="entry name" value="NUDIX_hydrolase_dom"/>
</dbReference>
<reference evidence="16" key="4">
    <citation type="submission" date="2016-08" db="EMBL/GenBank/DDBJ databases">
        <title>Sequencing, assembly and comparative genomics of S. aureofaciens ATCC 10762.</title>
        <authorList>
            <person name="Gradnigo J.S."/>
            <person name="Johnson N."/>
            <person name="Somerville G.A."/>
        </authorList>
    </citation>
    <scope>NUCLEOTIDE SEQUENCE [LARGE SCALE GENOMIC DNA]</scope>
    <source>
        <strain evidence="16">ATCC 10762 / DSM 40127 / CCM 3239 / JCM 4008 / LMG 5968 / NBRC 12843 / NCIMB 8234 / A-377</strain>
    </source>
</reference>
<evidence type="ECO:0000256" key="10">
    <source>
        <dbReference type="ARBA" id="ARBA00035861"/>
    </source>
</evidence>
<dbReference type="KEGG" id="kau:B6264_24445"/>
<keyword evidence="7 12" id="KW-0378">Hydrolase</keyword>
<evidence type="ECO:0000256" key="6">
    <source>
        <dbReference type="ARBA" id="ARBA00022763"/>
    </source>
</evidence>
<feature type="domain" description="Nudix hydrolase" evidence="13">
    <location>
        <begin position="23"/>
        <end position="146"/>
    </location>
</feature>
<reference evidence="14" key="5">
    <citation type="submission" date="2020-09" db="EMBL/GenBank/DDBJ databases">
        <authorList>
            <person name="Sun Q."/>
            <person name="Ohkuma M."/>
        </authorList>
    </citation>
    <scope>NUCLEOTIDE SEQUENCE</scope>
    <source>
        <strain evidence="14">JCM 4434</strain>
    </source>
</reference>
<dbReference type="PRINTS" id="PR00502">
    <property type="entry name" value="NUDIXFAMILY"/>
</dbReference>
<sequence>MNSPFADPTFEDTIRAAAETDGVERFVVAAVITDGDRMLFLRRPAGEFMAGLWELPSGKVERGERIEQALLREVDEETGLRIDAVEKYLGHFDYTSGSGALTRQLTFEVTVTRTGPVTLTEHDAHEWAGPDEIPAVSDAVRELVTR</sequence>
<dbReference type="GO" id="GO:0046872">
    <property type="term" value="F:metal ion binding"/>
    <property type="evidence" value="ECO:0007669"/>
    <property type="project" value="UniProtKB-KW"/>
</dbReference>
<organism evidence="15 16">
    <name type="scientific">Kitasatospora aureofaciens</name>
    <name type="common">Streptomyces aureofaciens</name>
    <dbReference type="NCBI Taxonomy" id="1894"/>
    <lineage>
        <taxon>Bacteria</taxon>
        <taxon>Bacillati</taxon>
        <taxon>Actinomycetota</taxon>
        <taxon>Actinomycetes</taxon>
        <taxon>Kitasatosporales</taxon>
        <taxon>Streptomycetaceae</taxon>
        <taxon>Kitasatospora</taxon>
    </lineage>
</organism>
<evidence type="ECO:0000313" key="14">
    <source>
        <dbReference type="EMBL" id="GGU94236.1"/>
    </source>
</evidence>
<comment type="cofactor">
    <cofactor evidence="1">
        <name>Mg(2+)</name>
        <dbReference type="ChEBI" id="CHEBI:18420"/>
    </cofactor>
</comment>
<dbReference type="EMBL" id="BMUB01000015">
    <property type="protein sequence ID" value="GGU94236.1"/>
    <property type="molecule type" value="Genomic_DNA"/>
</dbReference>
<evidence type="ECO:0000256" key="12">
    <source>
        <dbReference type="RuleBase" id="RU003476"/>
    </source>
</evidence>
<keyword evidence="3" id="KW-0515">Mutator protein</keyword>
<dbReference type="InterPro" id="IPR015797">
    <property type="entry name" value="NUDIX_hydrolase-like_dom_sf"/>
</dbReference>
<dbReference type="GeneID" id="97488484"/>
<dbReference type="InterPro" id="IPR020476">
    <property type="entry name" value="Nudix_hydrolase"/>
</dbReference>
<dbReference type="InterPro" id="IPR020084">
    <property type="entry name" value="NUDIX_hydrolase_CS"/>
</dbReference>
<evidence type="ECO:0000256" key="5">
    <source>
        <dbReference type="ARBA" id="ARBA00022723"/>
    </source>
</evidence>
<accession>A0A8H9HWC0</accession>
<dbReference type="Proteomes" id="UP000037395">
    <property type="component" value="Unassembled WGS sequence"/>
</dbReference>
<keyword evidence="8" id="KW-0460">Magnesium</keyword>
<evidence type="ECO:0000256" key="4">
    <source>
        <dbReference type="ARBA" id="ARBA00022705"/>
    </source>
</evidence>
<name>A0A1E7N8X2_KITAU</name>
<dbReference type="GO" id="GO:0006260">
    <property type="term" value="P:DNA replication"/>
    <property type="evidence" value="ECO:0007669"/>
    <property type="project" value="UniProtKB-KW"/>
</dbReference>
<keyword evidence="4" id="KW-0235">DNA replication</keyword>
<reference evidence="14" key="1">
    <citation type="journal article" date="2014" name="Int. J. Syst. Evol. Microbiol.">
        <title>Complete genome sequence of Corynebacterium casei LMG S-19264T (=DSM 44701T), isolated from a smear-ripened cheese.</title>
        <authorList>
            <consortium name="US DOE Joint Genome Institute (JGI-PGF)"/>
            <person name="Walter F."/>
            <person name="Albersmeier A."/>
            <person name="Kalinowski J."/>
            <person name="Ruckert C."/>
        </authorList>
    </citation>
    <scope>NUCLEOTIDE SEQUENCE</scope>
    <source>
        <strain evidence="14">JCM 4434</strain>
    </source>
</reference>
<dbReference type="InterPro" id="IPR047127">
    <property type="entry name" value="MutT-like"/>
</dbReference>
<dbReference type="Gene3D" id="3.90.79.10">
    <property type="entry name" value="Nucleoside Triphosphate Pyrophosphohydrolase"/>
    <property type="match status" value="1"/>
</dbReference>
<keyword evidence="16" id="KW-1185">Reference proteome</keyword>
<reference evidence="15 16" key="2">
    <citation type="submission" date="2014-07" db="EMBL/GenBank/DDBJ databases">
        <authorList>
            <person name="Zhang J.E."/>
            <person name="Yang H."/>
            <person name="Guo J."/>
            <person name="Deng Z."/>
            <person name="Luo H."/>
            <person name="Luo M."/>
            <person name="Zhao B."/>
        </authorList>
    </citation>
    <scope>NUCLEOTIDE SEQUENCE [LARGE SCALE GENOMIC DNA]</scope>
    <source>
        <strain evidence="15">ATCC 10762</strain>
        <strain evidence="16">ATCC 10762 / DSM 40127 / CCM 3239 / JCM 4008 / LMG 5968 / NBRC 12843 / NCIMB 8234 / A-377</strain>
    </source>
</reference>
<dbReference type="Pfam" id="PF00293">
    <property type="entry name" value="NUDIX"/>
    <property type="match status" value="1"/>
</dbReference>
<evidence type="ECO:0000256" key="9">
    <source>
        <dbReference type="ARBA" id="ARBA00023204"/>
    </source>
</evidence>
<evidence type="ECO:0000313" key="15">
    <source>
        <dbReference type="EMBL" id="OEV37094.1"/>
    </source>
</evidence>
<dbReference type="SUPFAM" id="SSF55811">
    <property type="entry name" value="Nudix"/>
    <property type="match status" value="1"/>
</dbReference>
<accession>A0A1E7N8X2</accession>
<gene>
    <name evidence="14" type="ORF">GCM10010502_55120</name>
    <name evidence="15" type="ORF">HS99_0004545</name>
</gene>
<keyword evidence="5" id="KW-0479">Metal-binding</keyword>
<evidence type="ECO:0000256" key="11">
    <source>
        <dbReference type="ARBA" id="ARBA00038905"/>
    </source>
</evidence>
<dbReference type="Proteomes" id="UP000610124">
    <property type="component" value="Unassembled WGS sequence"/>
</dbReference>
<dbReference type="PANTHER" id="PTHR47707">
    <property type="entry name" value="8-OXO-DGTP DIPHOSPHATASE"/>
    <property type="match status" value="1"/>
</dbReference>